<accession>A0ACC0TB69</accession>
<sequence length="162" mass="17913">MSSLQGPPSLERKWPELNSPAWSLTEPQIDMKKEVGLLDSVVNKTPLQPSKEISGGAWYVERILDTEFIKSLKMCCTNQIKKLKVATEEEVAGLINSCQDSDVDVTKQHIEEIVRTLVLDYAIMEVKSNGMAEFASIPIGKVCCKCISKEGLEGKPKAETEA</sequence>
<dbReference type="EMBL" id="CM009292">
    <property type="protein sequence ID" value="KAI9398741.1"/>
    <property type="molecule type" value="Genomic_DNA"/>
</dbReference>
<evidence type="ECO:0000313" key="2">
    <source>
        <dbReference type="Proteomes" id="UP000006729"/>
    </source>
</evidence>
<name>A0ACC0TB69_POPTR</name>
<organism evidence="1 2">
    <name type="scientific">Populus trichocarpa</name>
    <name type="common">Western balsam poplar</name>
    <name type="synonym">Populus balsamifera subsp. trichocarpa</name>
    <dbReference type="NCBI Taxonomy" id="3694"/>
    <lineage>
        <taxon>Eukaryota</taxon>
        <taxon>Viridiplantae</taxon>
        <taxon>Streptophyta</taxon>
        <taxon>Embryophyta</taxon>
        <taxon>Tracheophyta</taxon>
        <taxon>Spermatophyta</taxon>
        <taxon>Magnoliopsida</taxon>
        <taxon>eudicotyledons</taxon>
        <taxon>Gunneridae</taxon>
        <taxon>Pentapetalae</taxon>
        <taxon>rosids</taxon>
        <taxon>fabids</taxon>
        <taxon>Malpighiales</taxon>
        <taxon>Salicaceae</taxon>
        <taxon>Saliceae</taxon>
        <taxon>Populus</taxon>
    </lineage>
</organism>
<reference evidence="1 2" key="1">
    <citation type="journal article" date="2006" name="Science">
        <title>The genome of black cottonwood, Populus trichocarpa (Torr. &amp; Gray).</title>
        <authorList>
            <person name="Tuskan G.A."/>
            <person name="Difazio S."/>
            <person name="Jansson S."/>
            <person name="Bohlmann J."/>
            <person name="Grigoriev I."/>
            <person name="Hellsten U."/>
            <person name="Putnam N."/>
            <person name="Ralph S."/>
            <person name="Rombauts S."/>
            <person name="Salamov A."/>
            <person name="Schein J."/>
            <person name="Sterck L."/>
            <person name="Aerts A."/>
            <person name="Bhalerao R.R."/>
            <person name="Bhalerao R.P."/>
            <person name="Blaudez D."/>
            <person name="Boerjan W."/>
            <person name="Brun A."/>
            <person name="Brunner A."/>
            <person name="Busov V."/>
            <person name="Campbell M."/>
            <person name="Carlson J."/>
            <person name="Chalot M."/>
            <person name="Chapman J."/>
            <person name="Chen G.L."/>
            <person name="Cooper D."/>
            <person name="Coutinho P.M."/>
            <person name="Couturier J."/>
            <person name="Covert S."/>
            <person name="Cronk Q."/>
            <person name="Cunningham R."/>
            <person name="Davis J."/>
            <person name="Degroeve S."/>
            <person name="Dejardin A."/>
            <person name="Depamphilis C."/>
            <person name="Detter J."/>
            <person name="Dirks B."/>
            <person name="Dubchak I."/>
            <person name="Duplessis S."/>
            <person name="Ehlting J."/>
            <person name="Ellis B."/>
            <person name="Gendler K."/>
            <person name="Goodstein D."/>
            <person name="Gribskov M."/>
            <person name="Grimwood J."/>
            <person name="Groover A."/>
            <person name="Gunter L."/>
            <person name="Hamberger B."/>
            <person name="Heinze B."/>
            <person name="Helariutta Y."/>
            <person name="Henrissat B."/>
            <person name="Holligan D."/>
            <person name="Holt R."/>
            <person name="Huang W."/>
            <person name="Islam-Faridi N."/>
            <person name="Jones S."/>
            <person name="Jones-Rhoades M."/>
            <person name="Jorgensen R."/>
            <person name="Joshi C."/>
            <person name="Kangasjarvi J."/>
            <person name="Karlsson J."/>
            <person name="Kelleher C."/>
            <person name="Kirkpatrick R."/>
            <person name="Kirst M."/>
            <person name="Kohler A."/>
            <person name="Kalluri U."/>
            <person name="Larimer F."/>
            <person name="Leebens-Mack J."/>
            <person name="Leple J.C."/>
            <person name="Locascio P."/>
            <person name="Lou Y."/>
            <person name="Lucas S."/>
            <person name="Martin F."/>
            <person name="Montanini B."/>
            <person name="Napoli C."/>
            <person name="Nelson D.R."/>
            <person name="Nelson C."/>
            <person name="Nieminen K."/>
            <person name="Nilsson O."/>
            <person name="Pereda V."/>
            <person name="Peter G."/>
            <person name="Philippe R."/>
            <person name="Pilate G."/>
            <person name="Poliakov A."/>
            <person name="Razumovskaya J."/>
            <person name="Richardson P."/>
            <person name="Rinaldi C."/>
            <person name="Ritland K."/>
            <person name="Rouze P."/>
            <person name="Ryaboy D."/>
            <person name="Schmutz J."/>
            <person name="Schrader J."/>
            <person name="Segerman B."/>
            <person name="Shin H."/>
            <person name="Siddiqui A."/>
            <person name="Sterky F."/>
            <person name="Terry A."/>
            <person name="Tsai C.J."/>
            <person name="Uberbacher E."/>
            <person name="Unneberg P."/>
            <person name="Vahala J."/>
            <person name="Wall K."/>
            <person name="Wessler S."/>
            <person name="Yang G."/>
            <person name="Yin T."/>
            <person name="Douglas C."/>
            <person name="Marra M."/>
            <person name="Sandberg G."/>
            <person name="Van de Peer Y."/>
            <person name="Rokhsar D."/>
        </authorList>
    </citation>
    <scope>NUCLEOTIDE SEQUENCE [LARGE SCALE GENOMIC DNA]</scope>
    <source>
        <strain evidence="2">cv. Nisqually</strain>
    </source>
</reference>
<keyword evidence="2" id="KW-1185">Reference proteome</keyword>
<protein>
    <submittedName>
        <fullName evidence="1">Uncharacterized protein</fullName>
    </submittedName>
</protein>
<gene>
    <name evidence="1" type="ORF">POPTR_003G221301v4</name>
</gene>
<proteinExistence type="predicted"/>
<evidence type="ECO:0000313" key="1">
    <source>
        <dbReference type="EMBL" id="KAI9398741.1"/>
    </source>
</evidence>
<comment type="caution">
    <text evidence="1">The sequence shown here is derived from an EMBL/GenBank/DDBJ whole genome shotgun (WGS) entry which is preliminary data.</text>
</comment>
<dbReference type="Proteomes" id="UP000006729">
    <property type="component" value="Chromosome 3"/>
</dbReference>